<dbReference type="InterPro" id="IPR019734">
    <property type="entry name" value="TPR_rpt"/>
</dbReference>
<evidence type="ECO:0000256" key="1">
    <source>
        <dbReference type="PROSITE-ProRule" id="PRU00339"/>
    </source>
</evidence>
<sequence length="998" mass="110045" precursor="true">MHFMRRWILVPALTSAICFAMLLSSPGIACAQQDNFTRIVPTDAYLTAFRPFNAGDYSTALRAFREAAKTGVRSSEGLWVDSICYFTMLGECYYQTGDLQHALENYNFALQLFYSHRNWLIRVNFPDSVASSNPSSRAQITWGASLRTPAYANIPDRMVSLQGQFNNENVLATGGVIRPPHYFPLRVPEVVRCTAVAMSRRREIMGPTCKYDPLTGQLVEALAGRPGPPNHWSASWISLQLGLAYAAAGRTPEAAAELNKAVLIADRFDHPLTAFALLELGKLNYEAEKYDAALSYLLEATYSAAVFDRYEVMEEAFSYAALAHQAVNKAVPFAPLKNATEWARTKGSASLHATLCLLAADNLTAVGQTQTAAEYLEQSDVSLRRSEMAAGKIGARRQYLQALVHYQKGAQPAGNSAFTAAVANQRDHSLTLFQLQLADTLYRNGAVSPRVAGLLFAELLRDPDAKDWILNPLECFAILMTPTPLPLEHWLELAVARKDHDLAFEITERIRRRRFFGSLPLGGRLVSLRWILEAPDAMLTQTARLQRNDLLVRYPAYAALKTQAAAVAAKLAALPATPADEATQLEQAGLLNQSLSIAAGQEALLRDLALRREPSDYAFPRLRELAEIRSTMGPRQAALGFFHGSRYVYAWWVTSDAFHHWQIPSPPAVTASLTALLKQFGHYDKNQAVDLELLQDEDWKQQSAVLLSTLLGNDPAIDWDAIDELVIIPDGVLWYAPFEALHAKHDGRLLPLYRLVKVRCAPLLSLAVPDGRGVKPHPRTGVVAGRMFSREKSDLPEEGLAGLQAVADDVGRVPDRLPTTSAVYSSLFDRLVVYSEIEDLPAGPYAWSVMQVDQGKAGSQLADWLQLPWQGPEQLILPGMHTAASAALRHGGTGDEIFLAACGLMATGARTILLSQWRVGGATTNDMTREFVQGLGYLKASDSWQRAIELAQNQPLIPDQEPRLNAPGFTTPINAEHPFFWSGYLLIDTGADPRTREK</sequence>
<dbReference type="InterPro" id="IPR011990">
    <property type="entry name" value="TPR-like_helical_dom_sf"/>
</dbReference>
<dbReference type="EMBL" id="CP036433">
    <property type="protein sequence ID" value="QDU95018.1"/>
    <property type="molecule type" value="Genomic_DNA"/>
</dbReference>
<feature type="signal peptide" evidence="2">
    <location>
        <begin position="1"/>
        <end position="31"/>
    </location>
</feature>
<reference evidence="4 5" key="1">
    <citation type="submission" date="2019-02" db="EMBL/GenBank/DDBJ databases">
        <title>Deep-cultivation of Planctomycetes and their phenomic and genomic characterization uncovers novel biology.</title>
        <authorList>
            <person name="Wiegand S."/>
            <person name="Jogler M."/>
            <person name="Boedeker C."/>
            <person name="Pinto D."/>
            <person name="Vollmers J."/>
            <person name="Rivas-Marin E."/>
            <person name="Kohn T."/>
            <person name="Peeters S.H."/>
            <person name="Heuer A."/>
            <person name="Rast P."/>
            <person name="Oberbeckmann S."/>
            <person name="Bunk B."/>
            <person name="Jeske O."/>
            <person name="Meyerdierks A."/>
            <person name="Storesund J.E."/>
            <person name="Kallscheuer N."/>
            <person name="Luecker S."/>
            <person name="Lage O.M."/>
            <person name="Pohl T."/>
            <person name="Merkel B.J."/>
            <person name="Hornburger P."/>
            <person name="Mueller R.-W."/>
            <person name="Bruemmer F."/>
            <person name="Labrenz M."/>
            <person name="Spormann A.M."/>
            <person name="Op den Camp H."/>
            <person name="Overmann J."/>
            <person name="Amann R."/>
            <person name="Jetten M.S.M."/>
            <person name="Mascher T."/>
            <person name="Medema M.H."/>
            <person name="Devos D.P."/>
            <person name="Kaster A.-K."/>
            <person name="Ovreas L."/>
            <person name="Rohde M."/>
            <person name="Galperin M.Y."/>
            <person name="Jogler C."/>
        </authorList>
    </citation>
    <scope>NUCLEOTIDE SEQUENCE [LARGE SCALE GENOMIC DNA]</scope>
    <source>
        <strain evidence="4 5">Pla85_3_4</strain>
    </source>
</reference>
<keyword evidence="1" id="KW-0802">TPR repeat</keyword>
<dbReference type="SUPFAM" id="SSF48452">
    <property type="entry name" value="TPR-like"/>
    <property type="match status" value="1"/>
</dbReference>
<dbReference type="Pfam" id="PF13424">
    <property type="entry name" value="TPR_12"/>
    <property type="match status" value="1"/>
</dbReference>
<evidence type="ECO:0000259" key="3">
    <source>
        <dbReference type="Pfam" id="PF12770"/>
    </source>
</evidence>
<dbReference type="AlphaFoldDB" id="A0A518DT88"/>
<evidence type="ECO:0000313" key="5">
    <source>
        <dbReference type="Proteomes" id="UP000317648"/>
    </source>
</evidence>
<accession>A0A518DT88</accession>
<dbReference type="OrthoDB" id="220906at2"/>
<keyword evidence="2" id="KW-0732">Signal</keyword>
<feature type="domain" description="CHAT" evidence="3">
    <location>
        <begin position="863"/>
        <end position="987"/>
    </location>
</feature>
<dbReference type="PROSITE" id="PS50005">
    <property type="entry name" value="TPR"/>
    <property type="match status" value="1"/>
</dbReference>
<feature type="chain" id="PRO_5021847277" evidence="2">
    <location>
        <begin position="32"/>
        <end position="998"/>
    </location>
</feature>
<evidence type="ECO:0000313" key="4">
    <source>
        <dbReference type="EMBL" id="QDU95018.1"/>
    </source>
</evidence>
<keyword evidence="5" id="KW-1185">Reference proteome</keyword>
<dbReference type="KEGG" id="lcre:Pla8534_28280"/>
<dbReference type="SMART" id="SM00028">
    <property type="entry name" value="TPR"/>
    <property type="match status" value="3"/>
</dbReference>
<dbReference type="InterPro" id="IPR024983">
    <property type="entry name" value="CHAT_dom"/>
</dbReference>
<protein>
    <submittedName>
        <fullName evidence="4">CHAT domain protein</fullName>
    </submittedName>
</protein>
<gene>
    <name evidence="4" type="ORF">Pla8534_28280</name>
</gene>
<organism evidence="4 5">
    <name type="scientific">Lignipirellula cremea</name>
    <dbReference type="NCBI Taxonomy" id="2528010"/>
    <lineage>
        <taxon>Bacteria</taxon>
        <taxon>Pseudomonadati</taxon>
        <taxon>Planctomycetota</taxon>
        <taxon>Planctomycetia</taxon>
        <taxon>Pirellulales</taxon>
        <taxon>Pirellulaceae</taxon>
        <taxon>Lignipirellula</taxon>
    </lineage>
</organism>
<name>A0A518DT88_9BACT</name>
<dbReference type="Gene3D" id="1.25.40.10">
    <property type="entry name" value="Tetratricopeptide repeat domain"/>
    <property type="match status" value="2"/>
</dbReference>
<feature type="repeat" description="TPR" evidence="1">
    <location>
        <begin position="83"/>
        <end position="116"/>
    </location>
</feature>
<dbReference type="Pfam" id="PF12770">
    <property type="entry name" value="CHAT"/>
    <property type="match status" value="1"/>
</dbReference>
<proteinExistence type="predicted"/>
<evidence type="ECO:0000256" key="2">
    <source>
        <dbReference type="SAM" id="SignalP"/>
    </source>
</evidence>
<dbReference type="Proteomes" id="UP000317648">
    <property type="component" value="Chromosome"/>
</dbReference>